<feature type="transmembrane region" description="Helical" evidence="1">
    <location>
        <begin position="245"/>
        <end position="264"/>
    </location>
</feature>
<dbReference type="Pfam" id="PF26371">
    <property type="entry name" value="AftB_C"/>
    <property type="match status" value="1"/>
</dbReference>
<dbReference type="InterPro" id="IPR058983">
    <property type="entry name" value="AftB_C"/>
</dbReference>
<reference evidence="3 4" key="1">
    <citation type="submission" date="2019-02" db="EMBL/GenBank/DDBJ databases">
        <authorList>
            <consortium name="Pathogen Informatics"/>
        </authorList>
    </citation>
    <scope>NUCLEOTIDE SEQUENCE [LARGE SCALE GENOMIC DNA]</scope>
    <source>
        <strain evidence="3 4">3012STDY6756504</strain>
    </source>
</reference>
<organism evidence="3 4">
    <name type="scientific">Nocardia cyriacigeorgica</name>
    <dbReference type="NCBI Taxonomy" id="135487"/>
    <lineage>
        <taxon>Bacteria</taxon>
        <taxon>Bacillati</taxon>
        <taxon>Actinomycetota</taxon>
        <taxon>Actinomycetes</taxon>
        <taxon>Mycobacteriales</taxon>
        <taxon>Nocardiaceae</taxon>
        <taxon>Nocardia</taxon>
    </lineage>
</organism>
<dbReference type="Proteomes" id="UP000290439">
    <property type="component" value="Chromosome"/>
</dbReference>
<feature type="transmembrane region" description="Helical" evidence="1">
    <location>
        <begin position="142"/>
        <end position="162"/>
    </location>
</feature>
<evidence type="ECO:0000259" key="2">
    <source>
        <dbReference type="Pfam" id="PF26371"/>
    </source>
</evidence>
<evidence type="ECO:0000256" key="1">
    <source>
        <dbReference type="SAM" id="Phobius"/>
    </source>
</evidence>
<feature type="transmembrane region" description="Helical" evidence="1">
    <location>
        <begin position="118"/>
        <end position="137"/>
    </location>
</feature>
<feature type="transmembrane region" description="Helical" evidence="1">
    <location>
        <begin position="410"/>
        <end position="429"/>
    </location>
</feature>
<dbReference type="AlphaFoldDB" id="A0A4U8W3F0"/>
<name>A0A4U8W3F0_9NOCA</name>
<feature type="transmembrane region" description="Helical" evidence="1">
    <location>
        <begin position="168"/>
        <end position="188"/>
    </location>
</feature>
<evidence type="ECO:0000313" key="4">
    <source>
        <dbReference type="Proteomes" id="UP000290439"/>
    </source>
</evidence>
<protein>
    <recommendedName>
        <fullName evidence="2">Terminal beta-(1-&gt;2)-arabinofuranosyltransferase C-terminal domain-containing protein</fullName>
    </recommendedName>
</protein>
<keyword evidence="1" id="KW-0472">Membrane</keyword>
<proteinExistence type="predicted"/>
<dbReference type="EMBL" id="LR215973">
    <property type="protein sequence ID" value="VFB00661.1"/>
    <property type="molecule type" value="Genomic_DNA"/>
</dbReference>
<feature type="transmembrane region" description="Helical" evidence="1">
    <location>
        <begin position="380"/>
        <end position="398"/>
    </location>
</feature>
<dbReference type="NCBIfam" id="NF041480">
    <property type="entry name" value="flag_mot_ctl_ZomB"/>
    <property type="match status" value="1"/>
</dbReference>
<feature type="transmembrane region" description="Helical" evidence="1">
    <location>
        <begin position="301"/>
        <end position="318"/>
    </location>
</feature>
<accession>A0A4U8W3F0</accession>
<keyword evidence="1" id="KW-0812">Transmembrane</keyword>
<feature type="transmembrane region" description="Helical" evidence="1">
    <location>
        <begin position="351"/>
        <end position="368"/>
    </location>
</feature>
<feature type="domain" description="Terminal beta-(1-&gt;2)-arabinofuranosyltransferase C-terminal" evidence="2">
    <location>
        <begin position="515"/>
        <end position="628"/>
    </location>
</feature>
<feature type="transmembrane region" description="Helical" evidence="1">
    <location>
        <begin position="42"/>
        <end position="60"/>
    </location>
</feature>
<gene>
    <name evidence="3" type="ORF">NCTC10797_04462</name>
</gene>
<dbReference type="InterPro" id="IPR048243">
    <property type="entry name" value="AftB-like"/>
</dbReference>
<evidence type="ECO:0000313" key="3">
    <source>
        <dbReference type="EMBL" id="VFB00661.1"/>
    </source>
</evidence>
<keyword evidence="1" id="KW-1133">Transmembrane helix</keyword>
<sequence length="656" mass="72039">MSLSISPDEMLVAGAKGTEYADRAAAEEQSAPASRIARLSRATFVGGVVLTAALFALGGWQRRWIADDGLIVLRTVRNLLAGNGPVFNAGERVETNTSTAWTYIVWFFSWLTQARLEYVVLGVALTLSVLAIVFAMLGSARLWGGSSSALLLPAGALVYIAVPPARDYVTSGLESGLVIAWLGLLFWLMVRWSQAERVRVPGLLGLVFLAGLAPLIRPEMTLVGGLALLMIFLAPMPATRLRPSLLRLIIVAVAGLLPLGYQIWRMGYYGLPYPNTAVAKDAGGAKWEQGFTYLWDLVGPYFLWVPLLILLVAGIVAARAGRAGAEQAEHSDAPAARWTLRFRQWLRSPSAVVALMLGSGLILTVYALRVGGDFMHGRMLLSQLFCLLAPVMVLPLRLPEAGLRSVPVRSAAFVATSLALVGTVVWSLLAMGTTAITTGTKISSSGIVDERVYYVLNTGHDHPILAEDYLDYARMRPMVNDIMANPNGGLLLNSPSFMFWYVAPPPQPIPEGGAGHTVYFLNLGMTSMNVPLDVRVIDPMGLAYPLAAHTERLEDGRIGHDKSLFPDWVIVDTGMVDQKPWMPWYLDEKWVTQARVAMSCPQTHALLLSYRDELTWDRFKHNLRNALNFAKYRIERVPKYEIQRCGLVDPYPQPPR</sequence>